<accession>A0A125W224</accession>
<evidence type="ECO:0000313" key="3">
    <source>
        <dbReference type="EMBL" id="EFM81425.1"/>
    </source>
</evidence>
<dbReference type="InterPro" id="IPR046350">
    <property type="entry name" value="Cystatin_sf"/>
</dbReference>
<comment type="caution">
    <text evidence="3">The sequence shown here is derived from an EMBL/GenBank/DDBJ whole genome shotgun (WGS) entry which is preliminary data.</text>
</comment>
<feature type="transmembrane region" description="Helical" evidence="1">
    <location>
        <begin position="20"/>
        <end position="39"/>
    </location>
</feature>
<gene>
    <name evidence="3" type="ORF">HMPREF9498_02957</name>
</gene>
<dbReference type="Gene3D" id="3.10.450.40">
    <property type="match status" value="2"/>
</dbReference>
<keyword evidence="1" id="KW-0472">Membrane</keyword>
<dbReference type="RefSeq" id="WP_002382785.1">
    <property type="nucleotide sequence ID" value="NZ_GL454487.1"/>
</dbReference>
<dbReference type="InterPro" id="IPR041401">
    <property type="entry name" value="TseB-like_dom"/>
</dbReference>
<protein>
    <submittedName>
        <fullName evidence="3">Peptidase propeptide and YPEB domain protein</fullName>
    </submittedName>
</protein>
<dbReference type="SUPFAM" id="SSF54403">
    <property type="entry name" value="Cystatin/monellin"/>
    <property type="match status" value="2"/>
</dbReference>
<keyword evidence="1" id="KW-0812">Transmembrane</keyword>
<sequence>MEGFLEELEEKKEKKRITVLLTLLAILLAILVTIIIFFVRTNQPMAQAKKEATAIAKTSANLETVDKFYWFTRKNTYFTLTGKNDKGTEIVVIVPKSGEKVTVLNQKDGQTEQQITDIVAKAHPDESVMKATLGLYDKRPAWEVVTENDQGVLTYYLMSFDKGEEINVVKDI</sequence>
<feature type="domain" description="Cell wall elongation regulator TseB-like" evidence="2">
    <location>
        <begin position="51"/>
        <end position="95"/>
    </location>
</feature>
<name>A0A125W224_ENTFL</name>
<evidence type="ECO:0000313" key="4">
    <source>
        <dbReference type="Proteomes" id="UP000004846"/>
    </source>
</evidence>
<dbReference type="AlphaFoldDB" id="A0A125W224"/>
<dbReference type="EMBL" id="AEBR01000106">
    <property type="protein sequence ID" value="EFM81425.1"/>
    <property type="molecule type" value="Genomic_DNA"/>
</dbReference>
<dbReference type="Proteomes" id="UP000004846">
    <property type="component" value="Unassembled WGS sequence"/>
</dbReference>
<evidence type="ECO:0000259" key="2">
    <source>
        <dbReference type="Pfam" id="PF17881"/>
    </source>
</evidence>
<dbReference type="GeneID" id="60894431"/>
<dbReference type="HOGENOM" id="CLU_114070_0_1_9"/>
<organism evidence="3 4">
    <name type="scientific">Enterococcus faecalis TX4248</name>
    <dbReference type="NCBI Taxonomy" id="749495"/>
    <lineage>
        <taxon>Bacteria</taxon>
        <taxon>Bacillati</taxon>
        <taxon>Bacillota</taxon>
        <taxon>Bacilli</taxon>
        <taxon>Lactobacillales</taxon>
        <taxon>Enterococcaceae</taxon>
        <taxon>Enterococcus</taxon>
    </lineage>
</organism>
<reference evidence="3 4" key="1">
    <citation type="submission" date="2010-07" db="EMBL/GenBank/DDBJ databases">
        <authorList>
            <person name="Sid Ahmed O."/>
        </authorList>
    </citation>
    <scope>NUCLEOTIDE SEQUENCE [LARGE SCALE GENOMIC DNA]</scope>
    <source>
        <strain evidence="3 4">TX4248</strain>
    </source>
</reference>
<dbReference type="Pfam" id="PF17881">
    <property type="entry name" value="TseB"/>
    <property type="match status" value="1"/>
</dbReference>
<keyword evidence="1" id="KW-1133">Transmembrane helix</keyword>
<evidence type="ECO:0000256" key="1">
    <source>
        <dbReference type="SAM" id="Phobius"/>
    </source>
</evidence>
<proteinExistence type="predicted"/>